<keyword evidence="8" id="KW-0863">Zinc-finger</keyword>
<dbReference type="SUPFAM" id="SSF53098">
    <property type="entry name" value="Ribonuclease H-like"/>
    <property type="match status" value="1"/>
</dbReference>
<evidence type="ECO:0000313" key="12">
    <source>
        <dbReference type="EMBL" id="CAF1211156.1"/>
    </source>
</evidence>
<dbReference type="InterPro" id="IPR043128">
    <property type="entry name" value="Rev_trsase/Diguanyl_cyclase"/>
</dbReference>
<dbReference type="EMBL" id="CAJNOQ010008946">
    <property type="protein sequence ID" value="CAF1211156.1"/>
    <property type="molecule type" value="Genomic_DNA"/>
</dbReference>
<keyword evidence="3" id="KW-0548">Nucleotidyltransferase</keyword>
<keyword evidence="7" id="KW-0695">RNA-directed DNA polymerase</keyword>
<dbReference type="InterPro" id="IPR013087">
    <property type="entry name" value="Znf_C2H2_type"/>
</dbReference>
<evidence type="ECO:0000313" key="14">
    <source>
        <dbReference type="EMBL" id="CAF3975123.1"/>
    </source>
</evidence>
<dbReference type="PROSITE" id="PS50157">
    <property type="entry name" value="ZINC_FINGER_C2H2_2"/>
    <property type="match status" value="1"/>
</dbReference>
<evidence type="ECO:0000256" key="8">
    <source>
        <dbReference type="PROSITE-ProRule" id="PRU00042"/>
    </source>
</evidence>
<dbReference type="InterPro" id="IPR041588">
    <property type="entry name" value="Integrase_H2C2"/>
</dbReference>
<evidence type="ECO:0000313" key="13">
    <source>
        <dbReference type="EMBL" id="CAF1346714.1"/>
    </source>
</evidence>
<evidence type="ECO:0000256" key="5">
    <source>
        <dbReference type="ARBA" id="ARBA00022759"/>
    </source>
</evidence>
<gene>
    <name evidence="12" type="ORF">GPM918_LOCUS24216</name>
    <name evidence="13" type="ORF">OVA965_LOCUS30602</name>
    <name evidence="14" type="ORF">SRO942_LOCUS24215</name>
    <name evidence="15" type="ORF">TMI583_LOCUS31407</name>
</gene>
<dbReference type="PANTHER" id="PTHR37984:SF5">
    <property type="entry name" value="PROTEIN NYNRIN-LIKE"/>
    <property type="match status" value="1"/>
</dbReference>
<keyword evidence="5" id="KW-0255">Endonuclease</keyword>
<keyword evidence="6" id="KW-0378">Hydrolase</keyword>
<dbReference type="InterPro" id="IPR050951">
    <property type="entry name" value="Retrovirus_Pol_polyprotein"/>
</dbReference>
<evidence type="ECO:0000313" key="16">
    <source>
        <dbReference type="Proteomes" id="UP000663829"/>
    </source>
</evidence>
<proteinExistence type="predicted"/>
<keyword evidence="4" id="KW-0540">Nuclease</keyword>
<reference evidence="12" key="1">
    <citation type="submission" date="2021-02" db="EMBL/GenBank/DDBJ databases">
        <authorList>
            <person name="Nowell W R."/>
        </authorList>
    </citation>
    <scope>NUCLEOTIDE SEQUENCE</scope>
</reference>
<dbReference type="GO" id="GO:0003676">
    <property type="term" value="F:nucleic acid binding"/>
    <property type="evidence" value="ECO:0007669"/>
    <property type="project" value="InterPro"/>
</dbReference>
<evidence type="ECO:0000259" key="11">
    <source>
        <dbReference type="PROSITE" id="PS50994"/>
    </source>
</evidence>
<feature type="domain" description="Reverse transcriptase" evidence="10">
    <location>
        <begin position="157"/>
        <end position="336"/>
    </location>
</feature>
<dbReference type="GO" id="GO:0008233">
    <property type="term" value="F:peptidase activity"/>
    <property type="evidence" value="ECO:0007669"/>
    <property type="project" value="UniProtKB-KW"/>
</dbReference>
<dbReference type="FunFam" id="1.10.340.70:FF:000001">
    <property type="entry name" value="Retrovirus-related Pol polyprotein from transposon gypsy-like Protein"/>
    <property type="match status" value="1"/>
</dbReference>
<dbReference type="Pfam" id="PF00665">
    <property type="entry name" value="rve"/>
    <property type="match status" value="1"/>
</dbReference>
<keyword evidence="8" id="KW-0479">Metal-binding</keyword>
<feature type="domain" description="Integrase catalytic" evidence="11">
    <location>
        <begin position="755"/>
        <end position="918"/>
    </location>
</feature>
<dbReference type="Proteomes" id="UP000682733">
    <property type="component" value="Unassembled WGS sequence"/>
</dbReference>
<dbReference type="Gene3D" id="3.30.70.270">
    <property type="match status" value="2"/>
</dbReference>
<dbReference type="Pfam" id="PF17921">
    <property type="entry name" value="Integrase_H2C2"/>
    <property type="match status" value="1"/>
</dbReference>
<evidence type="ECO:0000313" key="15">
    <source>
        <dbReference type="EMBL" id="CAF4157622.1"/>
    </source>
</evidence>
<dbReference type="Proteomes" id="UP000663829">
    <property type="component" value="Unassembled WGS sequence"/>
</dbReference>
<dbReference type="GO" id="GO:0003964">
    <property type="term" value="F:RNA-directed DNA polymerase activity"/>
    <property type="evidence" value="ECO:0007669"/>
    <property type="project" value="UniProtKB-KW"/>
</dbReference>
<name>A0A814X7F7_9BILA</name>
<organism evidence="12 16">
    <name type="scientific">Didymodactylos carnosus</name>
    <dbReference type="NCBI Taxonomy" id="1234261"/>
    <lineage>
        <taxon>Eukaryota</taxon>
        <taxon>Metazoa</taxon>
        <taxon>Spiralia</taxon>
        <taxon>Gnathifera</taxon>
        <taxon>Rotifera</taxon>
        <taxon>Eurotatoria</taxon>
        <taxon>Bdelloidea</taxon>
        <taxon>Philodinida</taxon>
        <taxon>Philodinidae</taxon>
        <taxon>Didymodactylos</taxon>
    </lineage>
</organism>
<dbReference type="PROSITE" id="PS50994">
    <property type="entry name" value="INTEGRASE"/>
    <property type="match status" value="1"/>
</dbReference>
<dbReference type="InterPro" id="IPR041373">
    <property type="entry name" value="RT_RNaseH"/>
</dbReference>
<dbReference type="Gene3D" id="3.30.420.10">
    <property type="entry name" value="Ribonuclease H-like superfamily/Ribonuclease H"/>
    <property type="match status" value="1"/>
</dbReference>
<evidence type="ECO:0008006" key="17">
    <source>
        <dbReference type="Google" id="ProtNLM"/>
    </source>
</evidence>
<evidence type="ECO:0000256" key="2">
    <source>
        <dbReference type="ARBA" id="ARBA00022679"/>
    </source>
</evidence>
<dbReference type="AlphaFoldDB" id="A0A814X7F7"/>
<evidence type="ECO:0000256" key="3">
    <source>
        <dbReference type="ARBA" id="ARBA00022695"/>
    </source>
</evidence>
<dbReference type="Pfam" id="PF17917">
    <property type="entry name" value="RT_RNaseH"/>
    <property type="match status" value="1"/>
</dbReference>
<sequence>MQTPRLITTHECIGTVSHPPRTSVCAVLNKSNDKLATKENTTTCKQCNQSFSARSQLFQHLYKNKHFIPCPIPVPLEVYSKVEMMADHLPNRPDRDKLLNILRKHAQLFDNTTHTTIKTTVKHTIDLVEGARPQQAKLHRKSPADNNTIDQQTNELLQKHIARPSNSPWAAPVVLVKKKDGTPRFCIDYRLLNMHTKKDSYPLPNIRDMFDHLNGAKYYSKLDLKSGYHQIPIAEEDKPKTAFRTSRGLFEFNVMPQGIKNGPPTFQRIIDNTLGQLRWDCCMAYIDDIIVYSETFDDHIKHLDQVCSALSKANFRLNTDKCDICKKGIKFLGHQITDDGILPLEEKVSAIRKIPTPKNAKAAVSFVKAAEYYRNHIKGFSELAASLHKFAKYGRNHKFKWGAKEEEDFQKIKDALTSCQVLHCPQPHLPFRIQTDASNIGIGGVLMQVHPDGNRTIAYMSKTLKPSERKWTTTERECLAIVEAIKLWDPYIAGTEFQVYTDHHSLCWLTKQSQNNPRLDRWRLALQHYMFTIHYLPGKSNCMPDCLSRFPQDDIEMVNIATQTENIIGCVGVVTRSMAKANAQNQQVISTNDQPGPINGQAMIATPLLLDQNQHDPKISTNSNTILVFDNEQLKQYQQEDSAIRRIFKNIDKPSYSRSYSINVAGLVCKLKKRGNLAAQPVPVLPKSRIQDVLLVYHNSAYNGAHLGVDRTYNKIRTRYYWPNMYKDIQRHIQRCTNCTINKCRRKKPDGHLQPIQAPHGVWEKISIDFVGDIKPQSQTGNKYIVVAIDLFSKFAIAKPTRDNTAMTAAKFVVEDIILKYGAPIEIISDNGTHFTAQLFQDVVKLCGVCHIRSTPYHPQTNGNVERLNATLKDTIAALSNAKRTDWDQQVSKVIAAYNSTTHATTKITPFELMHGRPCRLLFDLSEPLTSVVQPQEYLHKLHQYLVQAKQMVRDNIQHQQHQMKMRYDQNRRNPKYNIGDWVYIWNRGINQKFSPKYIGPYQIIRNNGNLTYQIQHPHTSTISPAHVSWMRPL</sequence>
<dbReference type="FunFam" id="3.30.420.10:FF:000032">
    <property type="entry name" value="Retrovirus-related Pol polyprotein from transposon 297-like Protein"/>
    <property type="match status" value="1"/>
</dbReference>
<dbReference type="InterPro" id="IPR000477">
    <property type="entry name" value="RT_dom"/>
</dbReference>
<dbReference type="CDD" id="cd09274">
    <property type="entry name" value="RNase_HI_RT_Ty3"/>
    <property type="match status" value="1"/>
</dbReference>
<feature type="domain" description="C2H2-type" evidence="9">
    <location>
        <begin position="42"/>
        <end position="71"/>
    </location>
</feature>
<dbReference type="EMBL" id="CAJNOK010022352">
    <property type="protein sequence ID" value="CAF1346714.1"/>
    <property type="molecule type" value="Genomic_DNA"/>
</dbReference>
<dbReference type="FunFam" id="3.30.70.270:FF:000020">
    <property type="entry name" value="Transposon Tf2-6 polyprotein-like Protein"/>
    <property type="match status" value="1"/>
</dbReference>
<dbReference type="EMBL" id="CAJOBC010008947">
    <property type="protein sequence ID" value="CAF3975123.1"/>
    <property type="molecule type" value="Genomic_DNA"/>
</dbReference>
<comment type="caution">
    <text evidence="12">The sequence shown here is derived from an EMBL/GenBank/DDBJ whole genome shotgun (WGS) entry which is preliminary data.</text>
</comment>
<dbReference type="InterPro" id="IPR001584">
    <property type="entry name" value="Integrase_cat-core"/>
</dbReference>
<evidence type="ECO:0000259" key="10">
    <source>
        <dbReference type="PROSITE" id="PS50878"/>
    </source>
</evidence>
<dbReference type="GO" id="GO:0006508">
    <property type="term" value="P:proteolysis"/>
    <property type="evidence" value="ECO:0007669"/>
    <property type="project" value="UniProtKB-KW"/>
</dbReference>
<keyword evidence="8" id="KW-0862">Zinc</keyword>
<evidence type="ECO:0000256" key="1">
    <source>
        <dbReference type="ARBA" id="ARBA00022670"/>
    </source>
</evidence>
<protein>
    <recommendedName>
        <fullName evidence="17">Reverse transcriptase</fullName>
    </recommendedName>
</protein>
<keyword evidence="2" id="KW-0808">Transferase</keyword>
<dbReference type="GO" id="GO:0004519">
    <property type="term" value="F:endonuclease activity"/>
    <property type="evidence" value="ECO:0007669"/>
    <property type="project" value="UniProtKB-KW"/>
</dbReference>
<dbReference type="Proteomes" id="UP000677228">
    <property type="component" value="Unassembled WGS sequence"/>
</dbReference>
<dbReference type="FunFam" id="3.10.10.10:FF:000007">
    <property type="entry name" value="Retrovirus-related Pol polyprotein from transposon 17.6-like Protein"/>
    <property type="match status" value="1"/>
</dbReference>
<evidence type="ECO:0000256" key="7">
    <source>
        <dbReference type="ARBA" id="ARBA00022918"/>
    </source>
</evidence>
<dbReference type="Pfam" id="PF00078">
    <property type="entry name" value="RVT_1"/>
    <property type="match status" value="1"/>
</dbReference>
<dbReference type="EMBL" id="CAJOBA010043983">
    <property type="protein sequence ID" value="CAF4157622.1"/>
    <property type="molecule type" value="Genomic_DNA"/>
</dbReference>
<dbReference type="InterPro" id="IPR036397">
    <property type="entry name" value="RNaseH_sf"/>
</dbReference>
<dbReference type="FunFam" id="3.10.20.370:FF:000001">
    <property type="entry name" value="Retrovirus-related Pol polyprotein from transposon 17.6-like protein"/>
    <property type="match status" value="1"/>
</dbReference>
<dbReference type="InterPro" id="IPR043502">
    <property type="entry name" value="DNA/RNA_pol_sf"/>
</dbReference>
<dbReference type="Gene3D" id="3.10.10.10">
    <property type="entry name" value="HIV Type 1 Reverse Transcriptase, subunit A, domain 1"/>
    <property type="match status" value="1"/>
</dbReference>
<keyword evidence="1" id="KW-0645">Protease</keyword>
<accession>A0A814X7F7</accession>
<dbReference type="GO" id="GO:0015074">
    <property type="term" value="P:DNA integration"/>
    <property type="evidence" value="ECO:0007669"/>
    <property type="project" value="InterPro"/>
</dbReference>
<dbReference type="SUPFAM" id="SSF56672">
    <property type="entry name" value="DNA/RNA polymerases"/>
    <property type="match status" value="1"/>
</dbReference>
<evidence type="ECO:0000259" key="9">
    <source>
        <dbReference type="PROSITE" id="PS50157"/>
    </source>
</evidence>
<dbReference type="Gene3D" id="1.10.340.70">
    <property type="match status" value="1"/>
</dbReference>
<dbReference type="GO" id="GO:0008270">
    <property type="term" value="F:zinc ion binding"/>
    <property type="evidence" value="ECO:0007669"/>
    <property type="project" value="UniProtKB-KW"/>
</dbReference>
<evidence type="ECO:0000256" key="4">
    <source>
        <dbReference type="ARBA" id="ARBA00022722"/>
    </source>
</evidence>
<dbReference type="PANTHER" id="PTHR37984">
    <property type="entry name" value="PROTEIN CBG26694"/>
    <property type="match status" value="1"/>
</dbReference>
<dbReference type="OrthoDB" id="8193822at2759"/>
<keyword evidence="16" id="KW-1185">Reference proteome</keyword>
<dbReference type="InterPro" id="IPR012337">
    <property type="entry name" value="RNaseH-like_sf"/>
</dbReference>
<dbReference type="CDD" id="cd01647">
    <property type="entry name" value="RT_LTR"/>
    <property type="match status" value="1"/>
</dbReference>
<dbReference type="Proteomes" id="UP000681722">
    <property type="component" value="Unassembled WGS sequence"/>
</dbReference>
<dbReference type="PROSITE" id="PS00028">
    <property type="entry name" value="ZINC_FINGER_C2H2_1"/>
    <property type="match status" value="1"/>
</dbReference>
<dbReference type="PROSITE" id="PS50878">
    <property type="entry name" value="RT_POL"/>
    <property type="match status" value="1"/>
</dbReference>
<evidence type="ECO:0000256" key="6">
    <source>
        <dbReference type="ARBA" id="ARBA00022801"/>
    </source>
</evidence>